<organism evidence="2">
    <name type="scientific">Arundo donax</name>
    <name type="common">Giant reed</name>
    <name type="synonym">Donax arundinaceus</name>
    <dbReference type="NCBI Taxonomy" id="35708"/>
    <lineage>
        <taxon>Eukaryota</taxon>
        <taxon>Viridiplantae</taxon>
        <taxon>Streptophyta</taxon>
        <taxon>Embryophyta</taxon>
        <taxon>Tracheophyta</taxon>
        <taxon>Spermatophyta</taxon>
        <taxon>Magnoliopsida</taxon>
        <taxon>Liliopsida</taxon>
        <taxon>Poales</taxon>
        <taxon>Poaceae</taxon>
        <taxon>PACMAD clade</taxon>
        <taxon>Arundinoideae</taxon>
        <taxon>Arundineae</taxon>
        <taxon>Arundo</taxon>
    </lineage>
</organism>
<reference evidence="2" key="1">
    <citation type="submission" date="2014-09" db="EMBL/GenBank/DDBJ databases">
        <authorList>
            <person name="Magalhaes I.L.F."/>
            <person name="Oliveira U."/>
            <person name="Santos F.R."/>
            <person name="Vidigal T.H.D.A."/>
            <person name="Brescovit A.D."/>
            <person name="Santos A.J."/>
        </authorList>
    </citation>
    <scope>NUCLEOTIDE SEQUENCE</scope>
    <source>
        <tissue evidence="2">Shoot tissue taken approximately 20 cm above the soil surface</tissue>
    </source>
</reference>
<dbReference type="AlphaFoldDB" id="A0A0A9DXE0"/>
<proteinExistence type="predicted"/>
<reference evidence="2" key="2">
    <citation type="journal article" date="2015" name="Data Brief">
        <title>Shoot transcriptome of the giant reed, Arundo donax.</title>
        <authorList>
            <person name="Barrero R.A."/>
            <person name="Guerrero F.D."/>
            <person name="Moolhuijzen P."/>
            <person name="Goolsby J.A."/>
            <person name="Tidwell J."/>
            <person name="Bellgard S.E."/>
            <person name="Bellgard M.I."/>
        </authorList>
    </citation>
    <scope>NUCLEOTIDE SEQUENCE</scope>
    <source>
        <tissue evidence="2">Shoot tissue taken approximately 20 cm above the soil surface</tissue>
    </source>
</reference>
<feature type="compositionally biased region" description="Low complexity" evidence="1">
    <location>
        <begin position="16"/>
        <end position="26"/>
    </location>
</feature>
<name>A0A0A9DXE0_ARUDO</name>
<dbReference type="EMBL" id="GBRH01204681">
    <property type="protein sequence ID" value="JAD93214.1"/>
    <property type="molecule type" value="Transcribed_RNA"/>
</dbReference>
<feature type="region of interest" description="Disordered" evidence="1">
    <location>
        <begin position="1"/>
        <end position="61"/>
    </location>
</feature>
<protein>
    <submittedName>
        <fullName evidence="2">Uncharacterized protein</fullName>
    </submittedName>
</protein>
<feature type="compositionally biased region" description="Polar residues" evidence="1">
    <location>
        <begin position="27"/>
        <end position="37"/>
    </location>
</feature>
<evidence type="ECO:0000313" key="2">
    <source>
        <dbReference type="EMBL" id="JAD93214.1"/>
    </source>
</evidence>
<accession>A0A0A9DXE0</accession>
<sequence>MSSCGSAKARPREASRAWSSRRNAASMDTSRSSTATRNPRRMARTAEQSANVRRTPRSDVV</sequence>
<evidence type="ECO:0000256" key="1">
    <source>
        <dbReference type="SAM" id="MobiDB-lite"/>
    </source>
</evidence>